<sequence length="224" mass="25729">MSKAPRRISVVRIPRQVLNQIDFNDTHNDRQKNNEALSTRPPDQQRTSGVLSVEKEPIETTRTTSSAKINHQPIGVPPISGLQSLRSSDLDQSKSSITIRSQPTRIETWVKPSIDNRGRPHLNWQGTNEWHHSLCSLFDDFNLFCYACTCWCCFRHELSSMMKEHWCIWYLNCAPLMELRTKFRTQYAVQGSIVEDCCLTACCPLCVALQLASEARDYGHRVFT</sequence>
<name>A0A813XCF8_ADIRI</name>
<comment type="similarity">
    <text evidence="1">Belongs to the cornifelin family.</text>
</comment>
<feature type="compositionally biased region" description="Polar residues" evidence="2">
    <location>
        <begin position="34"/>
        <end position="50"/>
    </location>
</feature>
<protein>
    <submittedName>
        <fullName evidence="3">Uncharacterized protein</fullName>
    </submittedName>
</protein>
<dbReference type="AlphaFoldDB" id="A0A813XCF8"/>
<evidence type="ECO:0000313" key="4">
    <source>
        <dbReference type="Proteomes" id="UP000663828"/>
    </source>
</evidence>
<evidence type="ECO:0000256" key="2">
    <source>
        <dbReference type="SAM" id="MobiDB-lite"/>
    </source>
</evidence>
<evidence type="ECO:0000313" key="3">
    <source>
        <dbReference type="EMBL" id="CAF0867955.1"/>
    </source>
</evidence>
<dbReference type="Proteomes" id="UP000663828">
    <property type="component" value="Unassembled WGS sequence"/>
</dbReference>
<comment type="caution">
    <text evidence="3">The sequence shown here is derived from an EMBL/GenBank/DDBJ whole genome shotgun (WGS) entry which is preliminary data.</text>
</comment>
<proteinExistence type="inferred from homology"/>
<gene>
    <name evidence="3" type="ORF">XAT740_LOCUS6338</name>
</gene>
<dbReference type="Pfam" id="PF04749">
    <property type="entry name" value="PLAC8"/>
    <property type="match status" value="1"/>
</dbReference>
<dbReference type="EMBL" id="CAJNOR010000287">
    <property type="protein sequence ID" value="CAF0867955.1"/>
    <property type="molecule type" value="Genomic_DNA"/>
</dbReference>
<feature type="region of interest" description="Disordered" evidence="2">
    <location>
        <begin position="25"/>
        <end position="50"/>
    </location>
</feature>
<reference evidence="3" key="1">
    <citation type="submission" date="2021-02" db="EMBL/GenBank/DDBJ databases">
        <authorList>
            <person name="Nowell W R."/>
        </authorList>
    </citation>
    <scope>NUCLEOTIDE SEQUENCE</scope>
</reference>
<evidence type="ECO:0000256" key="1">
    <source>
        <dbReference type="ARBA" id="ARBA00009024"/>
    </source>
</evidence>
<accession>A0A813XCF8</accession>
<keyword evidence="4" id="KW-1185">Reference proteome</keyword>
<dbReference type="InterPro" id="IPR006461">
    <property type="entry name" value="PLAC_motif_containing"/>
</dbReference>
<organism evidence="3 4">
    <name type="scientific">Adineta ricciae</name>
    <name type="common">Rotifer</name>
    <dbReference type="NCBI Taxonomy" id="249248"/>
    <lineage>
        <taxon>Eukaryota</taxon>
        <taxon>Metazoa</taxon>
        <taxon>Spiralia</taxon>
        <taxon>Gnathifera</taxon>
        <taxon>Rotifera</taxon>
        <taxon>Eurotatoria</taxon>
        <taxon>Bdelloidea</taxon>
        <taxon>Adinetida</taxon>
        <taxon>Adinetidae</taxon>
        <taxon>Adineta</taxon>
    </lineage>
</organism>